<keyword evidence="2" id="KW-0614">Plasmid</keyword>
<dbReference type="AlphaFoldDB" id="G7ZE22"/>
<dbReference type="SUPFAM" id="SSF48452">
    <property type="entry name" value="TPR-like"/>
    <property type="match status" value="2"/>
</dbReference>
<organism evidence="2 3">
    <name type="scientific">Azospirillum lipoferum (strain 4B)</name>
    <dbReference type="NCBI Taxonomy" id="862719"/>
    <lineage>
        <taxon>Bacteria</taxon>
        <taxon>Pseudomonadati</taxon>
        <taxon>Pseudomonadota</taxon>
        <taxon>Alphaproteobacteria</taxon>
        <taxon>Rhodospirillales</taxon>
        <taxon>Azospirillaceae</taxon>
        <taxon>Azospirillum</taxon>
    </lineage>
</organism>
<evidence type="ECO:0000259" key="1">
    <source>
        <dbReference type="Pfam" id="PF12770"/>
    </source>
</evidence>
<dbReference type="Pfam" id="PF12770">
    <property type="entry name" value="CHAT"/>
    <property type="match status" value="1"/>
</dbReference>
<dbReference type="HOGENOM" id="CLU_330015_0_0_5"/>
<dbReference type="OrthoDB" id="9787760at2"/>
<reference evidence="3" key="1">
    <citation type="journal article" date="2011" name="PLoS Genet.">
        <title>Azospirillum genomes reveal transition of bacteria from aquatic to terrestrial environments.</title>
        <authorList>
            <person name="Wisniewski-Dye F."/>
            <person name="Borziak K."/>
            <person name="Khalsa-Moyers G."/>
            <person name="Alexandre G."/>
            <person name="Sukharnikov L.O."/>
            <person name="Wuichet K."/>
            <person name="Hurst G.B."/>
            <person name="McDonald W.H."/>
            <person name="Robertson J.S."/>
            <person name="Barbe V."/>
            <person name="Calteau A."/>
            <person name="Rouy Z."/>
            <person name="Mangenot S."/>
            <person name="Prigent-Combaret C."/>
            <person name="Normand P."/>
            <person name="Boyer M."/>
            <person name="Siguier P."/>
            <person name="Dessaux Y."/>
            <person name="Elmerich C."/>
            <person name="Condemine G."/>
            <person name="Krishnen G."/>
            <person name="Kennedy I."/>
            <person name="Paterson A.H."/>
            <person name="Gonzalez V."/>
            <person name="Mavingui P."/>
            <person name="Zhulin I.B."/>
        </authorList>
    </citation>
    <scope>NUCLEOTIDE SEQUENCE [LARGE SCALE GENOMIC DNA]</scope>
    <source>
        <strain evidence="3">4B</strain>
    </source>
</reference>
<dbReference type="EMBL" id="FQ311870">
    <property type="protein sequence ID" value="CBS89269.1"/>
    <property type="molecule type" value="Genomic_DNA"/>
</dbReference>
<accession>G7ZE22</accession>
<geneLocation type="plasmid" evidence="2 3">
    <name>AZO_p2</name>
</geneLocation>
<dbReference type="Gene3D" id="1.25.40.10">
    <property type="entry name" value="Tetratricopeptide repeat domain"/>
    <property type="match status" value="2"/>
</dbReference>
<keyword evidence="3" id="KW-1185">Reference proteome</keyword>
<dbReference type="InterPro" id="IPR011990">
    <property type="entry name" value="TPR-like_helical_dom_sf"/>
</dbReference>
<name>G7ZE22_AZOL4</name>
<feature type="domain" description="CHAT" evidence="1">
    <location>
        <begin position="594"/>
        <end position="856"/>
    </location>
</feature>
<gene>
    <name evidence="2" type="ordered locus">AZOLI_p20074</name>
</gene>
<dbReference type="InterPro" id="IPR024983">
    <property type="entry name" value="CHAT_dom"/>
</dbReference>
<dbReference type="RefSeq" id="WP_014188710.1">
    <property type="nucleotide sequence ID" value="NC_016586.1"/>
</dbReference>
<evidence type="ECO:0000313" key="3">
    <source>
        <dbReference type="Proteomes" id="UP000005667"/>
    </source>
</evidence>
<dbReference type="Pfam" id="PF13176">
    <property type="entry name" value="TPR_7"/>
    <property type="match status" value="1"/>
</dbReference>
<proteinExistence type="predicted"/>
<evidence type="ECO:0000313" key="2">
    <source>
        <dbReference type="EMBL" id="CBS89269.1"/>
    </source>
</evidence>
<dbReference type="InterPro" id="IPR019734">
    <property type="entry name" value="TPR_rpt"/>
</dbReference>
<dbReference type="Proteomes" id="UP000005667">
    <property type="component" value="Plasmid AZO_p2"/>
</dbReference>
<protein>
    <recommendedName>
        <fullName evidence="1">CHAT domain-containing protein</fullName>
    </recommendedName>
</protein>
<sequence length="869" mass="93818">MTREEAERLVGQVLAASDETALQRLIEEHAAGMGPLFFELLEARASEPLLLDVARRHLALTGGAALSHLDLAMRLLEAHVQGRLAEAVEELRPALDEDAVDTLIKAAEAGITRRADLGLGRRMLDVARAALESGGHDRLRPTLALEECNYFLLTDDTAAAEACLRGVLDGDAPITDPLLRHALAVNLGVVLLRQGRYADLVRHYTDLLPEIDDDRLRHSARSNLALAHGALGHTGTALTMFLELAEDCRRLGDEDQLATVHGNLALLHERLGLPEEEERHLRVCLDLALNPTGADRTRDWHSVATSCCNLHLFHLRRREFAKAAHWLTQYEKITRGTGVDPDGVTRGRLRLEFAIAHGDLPAALEIADSLVPRLPERVDEEVLAMLGSAGRVMLRAGRLDRAAELFERIVALCERSGHGDLLLSGLGYLGVVRLRTDKTAEAVALFARMTALDRQLRGHVDDPLHQFTFSSQHEALYEEVIGALIDGGDAGPLFDGLQAAKAFAIGHRHAAPAGFAELSAALPPGTAFLEYDHRAGRSVCVVAVHGAAEPVLVSLPLGERELVEAAARFDRCLVWARSLLAGDPFDWLEPVARGLLHPVIERLGTDVRHLVIAPAGGATRLPFHILPLAGGGRVIDRFAVSYAPSATVWLAAAARARRPASFALAAGGKRDDGEGLRRGFTDEGEAVRRLLRSAGCRELAAAIGTGDTCAALLDHLEADILHVAAHGLFDPARPAASGLSLSADGEDRFVSLEALAHRQTAAELVFLSGCDTGRVAPLRNQEALGLVSVLLSQRVTAAALSFWPILGEGAVAPDIVAAFYHGWLLEGLSKAEALRQAMLRHRDRPLYEWAGYGLFGFAAEVPRNDVFPL</sequence>
<dbReference type="KEGG" id="ali:AZOLI_p20074"/>